<evidence type="ECO:0000256" key="8">
    <source>
        <dbReference type="ARBA" id="ARBA00023136"/>
    </source>
</evidence>
<dbReference type="Proteomes" id="UP001499951">
    <property type="component" value="Unassembled WGS sequence"/>
</dbReference>
<feature type="transmembrane region" description="Helical" evidence="9">
    <location>
        <begin position="109"/>
        <end position="131"/>
    </location>
</feature>
<evidence type="ECO:0000256" key="6">
    <source>
        <dbReference type="ARBA" id="ARBA00022824"/>
    </source>
</evidence>
<feature type="transmembrane region" description="Helical" evidence="9">
    <location>
        <begin position="337"/>
        <end position="358"/>
    </location>
</feature>
<sequence length="531" mass="59147">MRASEIAIRGFREASGSLRRFLTAPGAEGTLNRGFAILAAVTAVTAWFSETFFFPDEHFQILEYMAMKLGLTSPADLPWEFGAQARPFTQAFLYYLIAVPLRALGLTDLFDLMAVLRLVTGIVSLTALFAFTKQFSQQLERDDEKRAFARMLPFMGFLPYLFVRTASETASCAFFTLALVLALRGGGRRMLAAGLLAGLAFECRYQSAFLTLGLMAWLVVIARQGWRPMLIFIAGGLAAVIAALFIDRWGYGVWCFPPWNYFDVNLIQGVASKTFGSSPFFAYFYLEPGTIFAPITVVLLIAGVVAAIRAPRHVVTWATVPFFLVHCFMAHKEERFLFPLAILATAWPVLAFSGTKVWRWRTSWAAKAVGWSAVAAMLFLAVYPFGIRPHMKMAKYLYRTFPAGLHAYSFDAERFDSYPMVQPKPYRVDILFDIQDLQTALAKGPVYLFSNTPTLPVALPPGVGARLQYSEFVLARSNAAAATRIMCAAADLKREGPIHPPKLTFLTLFRVERGIANDAAPSPCIPRWSRR</sequence>
<proteinExistence type="predicted"/>
<gene>
    <name evidence="10" type="ORF">GCM10008942_38620</name>
</gene>
<keyword evidence="6" id="KW-0256">Endoplasmic reticulum</keyword>
<organism evidence="10 11">
    <name type="scientific">Rhizomicrobium electricum</name>
    <dbReference type="NCBI Taxonomy" id="480070"/>
    <lineage>
        <taxon>Bacteria</taxon>
        <taxon>Pseudomonadati</taxon>
        <taxon>Pseudomonadota</taxon>
        <taxon>Alphaproteobacteria</taxon>
        <taxon>Micropepsales</taxon>
        <taxon>Micropepsaceae</taxon>
        <taxon>Rhizomicrobium</taxon>
    </lineage>
</organism>
<dbReference type="EMBL" id="BAAADD010000012">
    <property type="protein sequence ID" value="GAA0585904.1"/>
    <property type="molecule type" value="Genomic_DNA"/>
</dbReference>
<reference evidence="10 11" key="1">
    <citation type="journal article" date="2019" name="Int. J. Syst. Evol. Microbiol.">
        <title>The Global Catalogue of Microorganisms (GCM) 10K type strain sequencing project: providing services to taxonomists for standard genome sequencing and annotation.</title>
        <authorList>
            <consortium name="The Broad Institute Genomics Platform"/>
            <consortium name="The Broad Institute Genome Sequencing Center for Infectious Disease"/>
            <person name="Wu L."/>
            <person name="Ma J."/>
        </authorList>
    </citation>
    <scope>NUCLEOTIDE SEQUENCE [LARGE SCALE GENOMIC DNA]</scope>
    <source>
        <strain evidence="10 11">JCM 15089</strain>
    </source>
</reference>
<feature type="transmembrane region" description="Helical" evidence="9">
    <location>
        <begin position="291"/>
        <end position="308"/>
    </location>
</feature>
<comment type="subcellular location">
    <subcellularLocation>
        <location evidence="1">Endomembrane system</location>
        <topology evidence="1">Multi-pass membrane protein</topology>
    </subcellularLocation>
    <subcellularLocation>
        <location evidence="2">Endoplasmic reticulum membrane</location>
    </subcellularLocation>
</comment>
<feature type="transmembrane region" description="Helical" evidence="9">
    <location>
        <begin position="229"/>
        <end position="246"/>
    </location>
</feature>
<feature type="transmembrane region" description="Helical" evidence="9">
    <location>
        <begin position="152"/>
        <end position="185"/>
    </location>
</feature>
<keyword evidence="8 9" id="KW-0472">Membrane</keyword>
<dbReference type="Pfam" id="PF03901">
    <property type="entry name" value="Glyco_transf_22"/>
    <property type="match status" value="1"/>
</dbReference>
<evidence type="ECO:0000256" key="2">
    <source>
        <dbReference type="ARBA" id="ARBA00004586"/>
    </source>
</evidence>
<keyword evidence="7 9" id="KW-1133">Transmembrane helix</keyword>
<dbReference type="PANTHER" id="PTHR22760">
    <property type="entry name" value="GLYCOSYLTRANSFERASE"/>
    <property type="match status" value="1"/>
</dbReference>
<keyword evidence="3" id="KW-0328">Glycosyltransferase</keyword>
<keyword evidence="5 9" id="KW-0812">Transmembrane</keyword>
<dbReference type="InterPro" id="IPR005599">
    <property type="entry name" value="GPI_mannosylTrfase"/>
</dbReference>
<evidence type="ECO:0008006" key="12">
    <source>
        <dbReference type="Google" id="ProtNLM"/>
    </source>
</evidence>
<keyword evidence="11" id="KW-1185">Reference proteome</keyword>
<dbReference type="RefSeq" id="WP_166937317.1">
    <property type="nucleotide sequence ID" value="NZ_BAAADD010000012.1"/>
</dbReference>
<evidence type="ECO:0000256" key="7">
    <source>
        <dbReference type="ARBA" id="ARBA00022989"/>
    </source>
</evidence>
<feature type="transmembrane region" description="Helical" evidence="9">
    <location>
        <begin position="364"/>
        <end position="385"/>
    </location>
</feature>
<evidence type="ECO:0000256" key="4">
    <source>
        <dbReference type="ARBA" id="ARBA00022679"/>
    </source>
</evidence>
<evidence type="ECO:0000256" key="9">
    <source>
        <dbReference type="SAM" id="Phobius"/>
    </source>
</evidence>
<evidence type="ECO:0000256" key="1">
    <source>
        <dbReference type="ARBA" id="ARBA00004127"/>
    </source>
</evidence>
<accession>A0ABN1F9S0</accession>
<feature type="transmembrane region" description="Helical" evidence="9">
    <location>
        <begin position="205"/>
        <end position="222"/>
    </location>
</feature>
<protein>
    <recommendedName>
        <fullName evidence="12">Mannosyltransferase</fullName>
    </recommendedName>
</protein>
<feature type="transmembrane region" description="Helical" evidence="9">
    <location>
        <begin position="30"/>
        <end position="49"/>
    </location>
</feature>
<evidence type="ECO:0000256" key="3">
    <source>
        <dbReference type="ARBA" id="ARBA00022676"/>
    </source>
</evidence>
<keyword evidence="4" id="KW-0808">Transferase</keyword>
<comment type="caution">
    <text evidence="10">The sequence shown here is derived from an EMBL/GenBank/DDBJ whole genome shotgun (WGS) entry which is preliminary data.</text>
</comment>
<evidence type="ECO:0000256" key="5">
    <source>
        <dbReference type="ARBA" id="ARBA00022692"/>
    </source>
</evidence>
<name>A0ABN1F9S0_9PROT</name>
<evidence type="ECO:0000313" key="11">
    <source>
        <dbReference type="Proteomes" id="UP001499951"/>
    </source>
</evidence>
<evidence type="ECO:0000313" key="10">
    <source>
        <dbReference type="EMBL" id="GAA0585904.1"/>
    </source>
</evidence>